<dbReference type="EMBL" id="JXTC01000173">
    <property type="protein sequence ID" value="PON83770.1"/>
    <property type="molecule type" value="Genomic_DNA"/>
</dbReference>
<dbReference type="STRING" id="63057.A0A2P5EE10"/>
<dbReference type="OrthoDB" id="1305091at2759"/>
<keyword evidence="3" id="KW-0862">Zinc</keyword>
<evidence type="ECO:0000256" key="1">
    <source>
        <dbReference type="ARBA" id="ARBA00022723"/>
    </source>
</evidence>
<keyword evidence="1" id="KW-0479">Metal-binding</keyword>
<dbReference type="InterPro" id="IPR013083">
    <property type="entry name" value="Znf_RING/FYVE/PHD"/>
</dbReference>
<keyword evidence="2" id="KW-0863">Zinc-finger</keyword>
<dbReference type="Proteomes" id="UP000237000">
    <property type="component" value="Unassembled WGS sequence"/>
</dbReference>
<name>A0A2P5EE10_TREOI</name>
<reference evidence="5" key="1">
    <citation type="submission" date="2016-06" db="EMBL/GenBank/DDBJ databases">
        <title>Parallel loss of symbiosis genes in relatives of nitrogen-fixing non-legume Parasponia.</title>
        <authorList>
            <person name="Van Velzen R."/>
            <person name="Holmer R."/>
            <person name="Bu F."/>
            <person name="Rutten L."/>
            <person name="Van Zeijl A."/>
            <person name="Liu W."/>
            <person name="Santuari L."/>
            <person name="Cao Q."/>
            <person name="Sharma T."/>
            <person name="Shen D."/>
            <person name="Roswanjaya Y."/>
            <person name="Wardhani T."/>
            <person name="Kalhor M.S."/>
            <person name="Jansen J."/>
            <person name="Van den Hoogen J."/>
            <person name="Gungor B."/>
            <person name="Hartog M."/>
            <person name="Hontelez J."/>
            <person name="Verver J."/>
            <person name="Yang W.-C."/>
            <person name="Schijlen E."/>
            <person name="Repin R."/>
            <person name="Schilthuizen M."/>
            <person name="Schranz E."/>
            <person name="Heidstra R."/>
            <person name="Miyata K."/>
            <person name="Fedorova E."/>
            <person name="Kohlen W."/>
            <person name="Bisseling T."/>
            <person name="Smit S."/>
            <person name="Geurts R."/>
        </authorList>
    </citation>
    <scope>NUCLEOTIDE SEQUENCE [LARGE SCALE GENOMIC DNA]</scope>
    <source>
        <strain evidence="5">cv. RG33-2</strain>
    </source>
</reference>
<evidence type="ECO:0000256" key="2">
    <source>
        <dbReference type="ARBA" id="ARBA00022771"/>
    </source>
</evidence>
<evidence type="ECO:0000313" key="5">
    <source>
        <dbReference type="Proteomes" id="UP000237000"/>
    </source>
</evidence>
<dbReference type="InterPro" id="IPR011011">
    <property type="entry name" value="Znf_FYVE_PHD"/>
</dbReference>
<gene>
    <name evidence="4" type="ORF">TorRG33x02_204370</name>
</gene>
<dbReference type="GO" id="GO:0008270">
    <property type="term" value="F:zinc ion binding"/>
    <property type="evidence" value="ECO:0007669"/>
    <property type="project" value="UniProtKB-KW"/>
</dbReference>
<sequence>MVNMMKGLRGLIVDSIHNLVLKRTDLALGVVFEVGQKLVFERSISIKDYCNNNSDIINYEYFYGLCGLSHNNNDVNINKESVMDCPCGAKEDDGETRVAYDICEIWQHTRCVGISNSEDMPRLMRARDRLVT</sequence>
<evidence type="ECO:0000256" key="3">
    <source>
        <dbReference type="ARBA" id="ARBA00022833"/>
    </source>
</evidence>
<dbReference type="PANTHER" id="PTHR46201:SF1">
    <property type="entry name" value="PHD FINGER PROTEIN MALE STERILITY 1"/>
    <property type="match status" value="1"/>
</dbReference>
<protein>
    <submittedName>
        <fullName evidence="4">Zinc finger, FYVE/PHD-type</fullName>
    </submittedName>
</protein>
<keyword evidence="5" id="KW-1185">Reference proteome</keyword>
<dbReference type="Gene3D" id="3.30.40.10">
    <property type="entry name" value="Zinc/RING finger domain, C3HC4 (zinc finger)"/>
    <property type="match status" value="1"/>
</dbReference>
<dbReference type="PANTHER" id="PTHR46201">
    <property type="entry name" value="PHD FINGER PROTEIN MALE MEIOCYTE DEATH 1-RELATED"/>
    <property type="match status" value="1"/>
</dbReference>
<proteinExistence type="predicted"/>
<dbReference type="SUPFAM" id="SSF57903">
    <property type="entry name" value="FYVE/PHD zinc finger"/>
    <property type="match status" value="1"/>
</dbReference>
<dbReference type="AlphaFoldDB" id="A0A2P5EE10"/>
<organism evidence="4 5">
    <name type="scientific">Trema orientale</name>
    <name type="common">Charcoal tree</name>
    <name type="synonym">Celtis orientalis</name>
    <dbReference type="NCBI Taxonomy" id="63057"/>
    <lineage>
        <taxon>Eukaryota</taxon>
        <taxon>Viridiplantae</taxon>
        <taxon>Streptophyta</taxon>
        <taxon>Embryophyta</taxon>
        <taxon>Tracheophyta</taxon>
        <taxon>Spermatophyta</taxon>
        <taxon>Magnoliopsida</taxon>
        <taxon>eudicotyledons</taxon>
        <taxon>Gunneridae</taxon>
        <taxon>Pentapetalae</taxon>
        <taxon>rosids</taxon>
        <taxon>fabids</taxon>
        <taxon>Rosales</taxon>
        <taxon>Cannabaceae</taxon>
        <taxon>Trema</taxon>
    </lineage>
</organism>
<comment type="caution">
    <text evidence="4">The sequence shown here is derived from an EMBL/GenBank/DDBJ whole genome shotgun (WGS) entry which is preliminary data.</text>
</comment>
<accession>A0A2P5EE10</accession>
<dbReference type="InParanoid" id="A0A2P5EE10"/>
<evidence type="ECO:0000313" key="4">
    <source>
        <dbReference type="EMBL" id="PON83770.1"/>
    </source>
</evidence>